<protein>
    <submittedName>
        <fullName evidence="2">DNA polymerase III epsilon subunit</fullName>
        <ecNumber evidence="2">2.7.7.7</ecNumber>
    </submittedName>
</protein>
<dbReference type="AlphaFoldDB" id="A0A6J4JD99"/>
<keyword evidence="2" id="KW-0808">Transferase</keyword>
<dbReference type="GO" id="GO:0003887">
    <property type="term" value="F:DNA-directed DNA polymerase activity"/>
    <property type="evidence" value="ECO:0007669"/>
    <property type="project" value="UniProtKB-EC"/>
</dbReference>
<gene>
    <name evidence="2" type="ORF">AVDCRST_MAG04-3358</name>
</gene>
<reference evidence="2" key="1">
    <citation type="submission" date="2020-02" db="EMBL/GenBank/DDBJ databases">
        <authorList>
            <person name="Meier V. D."/>
        </authorList>
    </citation>
    <scope>NUCLEOTIDE SEQUENCE</scope>
    <source>
        <strain evidence="2">AVDCRST_MAG04</strain>
    </source>
</reference>
<dbReference type="EMBL" id="CADCTL010000248">
    <property type="protein sequence ID" value="CAA9275972.1"/>
    <property type="molecule type" value="Genomic_DNA"/>
</dbReference>
<proteinExistence type="predicted"/>
<organism evidence="2">
    <name type="scientific">uncultured Acetobacteraceae bacterium</name>
    <dbReference type="NCBI Taxonomy" id="169975"/>
    <lineage>
        <taxon>Bacteria</taxon>
        <taxon>Pseudomonadati</taxon>
        <taxon>Pseudomonadota</taxon>
        <taxon>Alphaproteobacteria</taxon>
        <taxon>Acetobacterales</taxon>
        <taxon>Acetobacteraceae</taxon>
        <taxon>environmental samples</taxon>
    </lineage>
</organism>
<accession>A0A6J4JD99</accession>
<feature type="non-terminal residue" evidence="2">
    <location>
        <position position="231"/>
    </location>
</feature>
<dbReference type="EC" id="2.7.7.7" evidence="2"/>
<feature type="compositionally biased region" description="Basic residues" evidence="1">
    <location>
        <begin position="172"/>
        <end position="193"/>
    </location>
</feature>
<evidence type="ECO:0000256" key="1">
    <source>
        <dbReference type="SAM" id="MobiDB-lite"/>
    </source>
</evidence>
<sequence>DAPDRARHRDHRPRPVEGRPGDRDRGHRAGEPDAHGPHLPHAARPRARRAGGEHARPRLHGGDAARQAEVRGAGGGVPPLPRRRADRRAQRALRLRLPRRRTAAREAGQAGPRAHDRQPGLGEEALPRHAEQPGRAVPPLRHRQLDAHQPQRAARRSAPGAGLPGTDGRPATRPHPRHHDRRAGHGGARRRHAATGAAADRARRGGTVGARGLRRKAEGPALVEAAFRGGV</sequence>
<name>A0A6J4JD99_9PROT</name>
<evidence type="ECO:0000313" key="2">
    <source>
        <dbReference type="EMBL" id="CAA9275972.1"/>
    </source>
</evidence>
<keyword evidence="2" id="KW-0548">Nucleotidyltransferase</keyword>
<feature type="compositionally biased region" description="Basic residues" evidence="1">
    <location>
        <begin position="81"/>
        <end position="102"/>
    </location>
</feature>
<feature type="non-terminal residue" evidence="2">
    <location>
        <position position="1"/>
    </location>
</feature>
<feature type="region of interest" description="Disordered" evidence="1">
    <location>
        <begin position="1"/>
        <end position="231"/>
    </location>
</feature>
<feature type="compositionally biased region" description="Basic and acidic residues" evidence="1">
    <location>
        <begin position="1"/>
        <end position="36"/>
    </location>
</feature>
<feature type="compositionally biased region" description="Basic and acidic residues" evidence="1">
    <location>
        <begin position="50"/>
        <end position="69"/>
    </location>
</feature>